<dbReference type="RefSeq" id="WP_212493184.1">
    <property type="nucleotide sequence ID" value="NZ_JAFCJH010000016.1"/>
</dbReference>
<feature type="transmembrane region" description="Helical" evidence="1">
    <location>
        <begin position="141"/>
        <end position="166"/>
    </location>
</feature>
<keyword evidence="3" id="KW-1185">Reference proteome</keyword>
<proteinExistence type="predicted"/>
<comment type="caution">
    <text evidence="2">The sequence shown here is derived from an EMBL/GenBank/DDBJ whole genome shotgun (WGS) entry which is preliminary data.</text>
</comment>
<feature type="transmembrane region" description="Helical" evidence="1">
    <location>
        <begin position="113"/>
        <end position="129"/>
    </location>
</feature>
<evidence type="ECO:0000313" key="2">
    <source>
        <dbReference type="EMBL" id="MBR0797175.1"/>
    </source>
</evidence>
<name>A0ABS5FK64_9BRAD</name>
<protein>
    <recommendedName>
        <fullName evidence="4">O-antigen ligase domain-containing protein</fullName>
    </recommendedName>
</protein>
<gene>
    <name evidence="2" type="ORF">JQ615_17420</name>
</gene>
<feature type="transmembrane region" description="Helical" evidence="1">
    <location>
        <begin position="212"/>
        <end position="232"/>
    </location>
</feature>
<feature type="transmembrane region" description="Helical" evidence="1">
    <location>
        <begin position="408"/>
        <end position="428"/>
    </location>
</feature>
<keyword evidence="1" id="KW-0472">Membrane</keyword>
<keyword evidence="1" id="KW-0812">Transmembrane</keyword>
<evidence type="ECO:0000256" key="1">
    <source>
        <dbReference type="SAM" id="Phobius"/>
    </source>
</evidence>
<feature type="transmembrane region" description="Helical" evidence="1">
    <location>
        <begin position="172"/>
        <end position="192"/>
    </location>
</feature>
<evidence type="ECO:0008006" key="4">
    <source>
        <dbReference type="Google" id="ProtNLM"/>
    </source>
</evidence>
<evidence type="ECO:0000313" key="3">
    <source>
        <dbReference type="Proteomes" id="UP001315278"/>
    </source>
</evidence>
<feature type="transmembrane region" description="Helical" evidence="1">
    <location>
        <begin position="383"/>
        <end position="402"/>
    </location>
</feature>
<feature type="transmembrane region" description="Helical" evidence="1">
    <location>
        <begin position="29"/>
        <end position="47"/>
    </location>
</feature>
<keyword evidence="1" id="KW-1133">Transmembrane helix</keyword>
<feature type="transmembrane region" description="Helical" evidence="1">
    <location>
        <begin position="267"/>
        <end position="286"/>
    </location>
</feature>
<feature type="transmembrane region" description="Helical" evidence="1">
    <location>
        <begin position="59"/>
        <end position="77"/>
    </location>
</feature>
<sequence length="439" mass="45760">MSIAFYLLNFLVATTPALAIAGGDFAEPAIALLGAAMLAIAAIGHSPVLSSTAQLLKRFVPALLFPLLWMTCQIVPVPQTLAHPVWSATAIALNDASLRAHISLDPGATLRSLAWYLTLVTVLISAIIVTTDRHQAKTVHFVLTAVTTFISITVLISQFHAFAGLIPTEHAAAAPFAALPVVAILLNGAIIVRAIERYLNRNEIDAPARRALLLEGCSGLGGLALSVAAIVILGRNDLLAVAAAGLTMFPLVALARHLGILPSISAGAFGAIIAMLVGAILVRLHAPSHPGLLGFAVSNAHDSITLTQRALADSPSLGSGIGTFELLSRAYQDFGAAPEPTAASTATSIVIEWGTPALIVLLGFAAQLFFFMLRGAIRRGRDWFFSATAAAALPTLLCEAFLDPSLSSYLVQTVVVVLISLGLSQTFGRTSGLADSTME</sequence>
<organism evidence="2 3">
    <name type="scientific">Bradyrhizobium jicamae</name>
    <dbReference type="NCBI Taxonomy" id="280332"/>
    <lineage>
        <taxon>Bacteria</taxon>
        <taxon>Pseudomonadati</taxon>
        <taxon>Pseudomonadota</taxon>
        <taxon>Alphaproteobacteria</taxon>
        <taxon>Hyphomicrobiales</taxon>
        <taxon>Nitrobacteraceae</taxon>
        <taxon>Bradyrhizobium</taxon>
    </lineage>
</organism>
<dbReference type="EMBL" id="JAFCJH010000016">
    <property type="protein sequence ID" value="MBR0797175.1"/>
    <property type="molecule type" value="Genomic_DNA"/>
</dbReference>
<feature type="transmembrane region" description="Helical" evidence="1">
    <location>
        <begin position="238"/>
        <end position="255"/>
    </location>
</feature>
<dbReference type="Proteomes" id="UP001315278">
    <property type="component" value="Unassembled WGS sequence"/>
</dbReference>
<feature type="transmembrane region" description="Helical" evidence="1">
    <location>
        <begin position="353"/>
        <end position="371"/>
    </location>
</feature>
<reference evidence="3" key="1">
    <citation type="journal article" date="2021" name="ISME J.">
        <title>Evolutionary origin and ecological implication of a unique nif island in free-living Bradyrhizobium lineages.</title>
        <authorList>
            <person name="Tao J."/>
        </authorList>
    </citation>
    <scope>NUCLEOTIDE SEQUENCE [LARGE SCALE GENOMIC DNA]</scope>
    <source>
        <strain evidence="3">SZCCT0434</strain>
    </source>
</reference>
<accession>A0ABS5FK64</accession>